<accession>A0AAV8Y7Z2</accession>
<organism evidence="2 3">
    <name type="scientific">Aromia moschata</name>
    <dbReference type="NCBI Taxonomy" id="1265417"/>
    <lineage>
        <taxon>Eukaryota</taxon>
        <taxon>Metazoa</taxon>
        <taxon>Ecdysozoa</taxon>
        <taxon>Arthropoda</taxon>
        <taxon>Hexapoda</taxon>
        <taxon>Insecta</taxon>
        <taxon>Pterygota</taxon>
        <taxon>Neoptera</taxon>
        <taxon>Endopterygota</taxon>
        <taxon>Coleoptera</taxon>
        <taxon>Polyphaga</taxon>
        <taxon>Cucujiformia</taxon>
        <taxon>Chrysomeloidea</taxon>
        <taxon>Cerambycidae</taxon>
        <taxon>Cerambycinae</taxon>
        <taxon>Callichromatini</taxon>
        <taxon>Aromia</taxon>
    </lineage>
</organism>
<protein>
    <submittedName>
        <fullName evidence="2">Uncharacterized protein</fullName>
    </submittedName>
</protein>
<proteinExistence type="predicted"/>
<evidence type="ECO:0000313" key="2">
    <source>
        <dbReference type="EMBL" id="KAJ8946875.1"/>
    </source>
</evidence>
<feature type="region of interest" description="Disordered" evidence="1">
    <location>
        <begin position="14"/>
        <end position="40"/>
    </location>
</feature>
<dbReference type="AlphaFoldDB" id="A0AAV8Y7Z2"/>
<feature type="compositionally biased region" description="Polar residues" evidence="1">
    <location>
        <begin position="93"/>
        <end position="120"/>
    </location>
</feature>
<evidence type="ECO:0000256" key="1">
    <source>
        <dbReference type="SAM" id="MobiDB-lite"/>
    </source>
</evidence>
<keyword evidence="3" id="KW-1185">Reference proteome</keyword>
<dbReference type="EMBL" id="JAPWTK010000174">
    <property type="protein sequence ID" value="KAJ8946875.1"/>
    <property type="molecule type" value="Genomic_DNA"/>
</dbReference>
<name>A0AAV8Y7Z2_9CUCU</name>
<evidence type="ECO:0000313" key="3">
    <source>
        <dbReference type="Proteomes" id="UP001162162"/>
    </source>
</evidence>
<sequence>MMADFYWMLKRESDEKKRKRNGLHRFVISDPENPRETTPESRCETIIFLLQSYVQAKSLTFNEKKCRKTTGCGNAHKVLIGGVTERKHPSNIKLMNSSHHSPQTNAGYSRQPSDGTVFQY</sequence>
<comment type="caution">
    <text evidence="2">The sequence shown here is derived from an EMBL/GenBank/DDBJ whole genome shotgun (WGS) entry which is preliminary data.</text>
</comment>
<reference evidence="2" key="1">
    <citation type="journal article" date="2023" name="Insect Mol. Biol.">
        <title>Genome sequencing provides insights into the evolution of gene families encoding plant cell wall-degrading enzymes in longhorned beetles.</title>
        <authorList>
            <person name="Shin N.R."/>
            <person name="Okamura Y."/>
            <person name="Kirsch R."/>
            <person name="Pauchet Y."/>
        </authorList>
    </citation>
    <scope>NUCLEOTIDE SEQUENCE</scope>
    <source>
        <strain evidence="2">AMC_N1</strain>
    </source>
</reference>
<feature type="region of interest" description="Disordered" evidence="1">
    <location>
        <begin position="92"/>
        <end position="120"/>
    </location>
</feature>
<gene>
    <name evidence="2" type="ORF">NQ318_006785</name>
</gene>
<dbReference type="Proteomes" id="UP001162162">
    <property type="component" value="Unassembled WGS sequence"/>
</dbReference>